<evidence type="ECO:0000256" key="1">
    <source>
        <dbReference type="SAM" id="MobiDB-lite"/>
    </source>
</evidence>
<evidence type="ECO:0000313" key="5">
    <source>
        <dbReference type="Proteomes" id="UP000799778"/>
    </source>
</evidence>
<dbReference type="OrthoDB" id="506431at2759"/>
<sequence>MRLSAVPIRYLWYILCGGIGAGMGISVNTLVASRLSPPTPGSSEDQHALEQLAQGWDKLDAIVSLRSKGYNLHSDTSLSGSGPGKGGWLELDLRRHIAEDTNVAEKPTRTLTEDTLTGIRGLGIQRAFWNSETREIVAVVWIGTMLSGWPGIAHGGVIATIFEDVMSRMMAGPHGSVDSVSTPSSMSVDYLRPTFSGNTFILRASFSKPALSEEARPREPEPKSWLPSWKDFTKKPSGASTVEINGTLEDLDGKVKVRAKCAWPASAVVNRG</sequence>
<keyword evidence="2" id="KW-0812">Transmembrane</keyword>
<dbReference type="PANTHER" id="PTHR47260">
    <property type="entry name" value="UPF0644 PROTEIN PB2B4.06"/>
    <property type="match status" value="1"/>
</dbReference>
<dbReference type="RefSeq" id="XP_033385634.1">
    <property type="nucleotide sequence ID" value="XM_033523414.1"/>
</dbReference>
<keyword evidence="2" id="KW-1133">Transmembrane helix</keyword>
<proteinExistence type="predicted"/>
<dbReference type="Proteomes" id="UP000799778">
    <property type="component" value="Unassembled WGS sequence"/>
</dbReference>
<dbReference type="Gene3D" id="3.10.129.10">
    <property type="entry name" value="Hotdog Thioesterase"/>
    <property type="match status" value="1"/>
</dbReference>
<keyword evidence="2" id="KW-0472">Membrane</keyword>
<dbReference type="AlphaFoldDB" id="A0A6A5XVF1"/>
<feature type="compositionally biased region" description="Basic and acidic residues" evidence="1">
    <location>
        <begin position="211"/>
        <end position="222"/>
    </location>
</feature>
<dbReference type="PANTHER" id="PTHR47260:SF1">
    <property type="entry name" value="UPF0644 PROTEIN PB2B4.06"/>
    <property type="match status" value="1"/>
</dbReference>
<evidence type="ECO:0000259" key="3">
    <source>
        <dbReference type="Pfam" id="PF03061"/>
    </source>
</evidence>
<dbReference type="CDD" id="cd03443">
    <property type="entry name" value="PaaI_thioesterase"/>
    <property type="match status" value="1"/>
</dbReference>
<dbReference type="EMBL" id="ML978068">
    <property type="protein sequence ID" value="KAF2017295.1"/>
    <property type="molecule type" value="Genomic_DNA"/>
</dbReference>
<accession>A0A6A5XVF1</accession>
<feature type="transmembrane region" description="Helical" evidence="2">
    <location>
        <begin position="12"/>
        <end position="32"/>
    </location>
</feature>
<organism evidence="4 5">
    <name type="scientific">Aaosphaeria arxii CBS 175.79</name>
    <dbReference type="NCBI Taxonomy" id="1450172"/>
    <lineage>
        <taxon>Eukaryota</taxon>
        <taxon>Fungi</taxon>
        <taxon>Dikarya</taxon>
        <taxon>Ascomycota</taxon>
        <taxon>Pezizomycotina</taxon>
        <taxon>Dothideomycetes</taxon>
        <taxon>Pleosporomycetidae</taxon>
        <taxon>Pleosporales</taxon>
        <taxon>Pleosporales incertae sedis</taxon>
        <taxon>Aaosphaeria</taxon>
    </lineage>
</organism>
<evidence type="ECO:0000313" key="4">
    <source>
        <dbReference type="EMBL" id="KAF2017295.1"/>
    </source>
</evidence>
<reference evidence="4" key="1">
    <citation type="journal article" date="2020" name="Stud. Mycol.">
        <title>101 Dothideomycetes genomes: a test case for predicting lifestyles and emergence of pathogens.</title>
        <authorList>
            <person name="Haridas S."/>
            <person name="Albert R."/>
            <person name="Binder M."/>
            <person name="Bloem J."/>
            <person name="Labutti K."/>
            <person name="Salamov A."/>
            <person name="Andreopoulos B."/>
            <person name="Baker S."/>
            <person name="Barry K."/>
            <person name="Bills G."/>
            <person name="Bluhm B."/>
            <person name="Cannon C."/>
            <person name="Castanera R."/>
            <person name="Culley D."/>
            <person name="Daum C."/>
            <person name="Ezra D."/>
            <person name="Gonzalez J."/>
            <person name="Henrissat B."/>
            <person name="Kuo A."/>
            <person name="Liang C."/>
            <person name="Lipzen A."/>
            <person name="Lutzoni F."/>
            <person name="Magnuson J."/>
            <person name="Mondo S."/>
            <person name="Nolan M."/>
            <person name="Ohm R."/>
            <person name="Pangilinan J."/>
            <person name="Park H.-J."/>
            <person name="Ramirez L."/>
            <person name="Alfaro M."/>
            <person name="Sun H."/>
            <person name="Tritt A."/>
            <person name="Yoshinaga Y."/>
            <person name="Zwiers L.-H."/>
            <person name="Turgeon B."/>
            <person name="Goodwin S."/>
            <person name="Spatafora J."/>
            <person name="Crous P."/>
            <person name="Grigoriev I."/>
        </authorList>
    </citation>
    <scope>NUCLEOTIDE SEQUENCE</scope>
    <source>
        <strain evidence="4">CBS 175.79</strain>
    </source>
</reference>
<evidence type="ECO:0000256" key="2">
    <source>
        <dbReference type="SAM" id="Phobius"/>
    </source>
</evidence>
<feature type="region of interest" description="Disordered" evidence="1">
    <location>
        <begin position="211"/>
        <end position="237"/>
    </location>
</feature>
<dbReference type="SUPFAM" id="SSF54637">
    <property type="entry name" value="Thioesterase/thiol ester dehydrase-isomerase"/>
    <property type="match status" value="1"/>
</dbReference>
<feature type="domain" description="Thioesterase" evidence="3">
    <location>
        <begin position="151"/>
        <end position="207"/>
    </location>
</feature>
<dbReference type="Pfam" id="PF03061">
    <property type="entry name" value="4HBT"/>
    <property type="match status" value="1"/>
</dbReference>
<dbReference type="GeneID" id="54280811"/>
<dbReference type="InterPro" id="IPR006683">
    <property type="entry name" value="Thioestr_dom"/>
</dbReference>
<dbReference type="InterPro" id="IPR052061">
    <property type="entry name" value="PTE-AB_protein"/>
</dbReference>
<gene>
    <name evidence="4" type="ORF">BU24DRAFT_344714</name>
</gene>
<protein>
    <recommendedName>
        <fullName evidence="3">Thioesterase domain-containing protein</fullName>
    </recommendedName>
</protein>
<name>A0A6A5XVF1_9PLEO</name>
<dbReference type="InterPro" id="IPR029069">
    <property type="entry name" value="HotDog_dom_sf"/>
</dbReference>
<keyword evidence="5" id="KW-1185">Reference proteome</keyword>
<feature type="transmembrane region" description="Helical" evidence="2">
    <location>
        <begin position="136"/>
        <end position="162"/>
    </location>
</feature>